<accession>A0AAN8EJ01</accession>
<dbReference type="PROSITE" id="PS50076">
    <property type="entry name" value="DNAJ_2"/>
    <property type="match status" value="1"/>
</dbReference>
<name>A0AAN8EJ01_9EURO</name>
<dbReference type="Gene3D" id="1.10.150.20">
    <property type="entry name" value="5' to 3' exonuclease, C-terminal subdomain"/>
    <property type="match status" value="1"/>
</dbReference>
<evidence type="ECO:0000259" key="11">
    <source>
        <dbReference type="PROSITE" id="PS50076"/>
    </source>
</evidence>
<dbReference type="InterPro" id="IPR014756">
    <property type="entry name" value="Ig_E-set"/>
</dbReference>
<dbReference type="PRINTS" id="PR00625">
    <property type="entry name" value="JDOMAIN"/>
</dbReference>
<dbReference type="PANTHER" id="PTHR24075">
    <property type="entry name" value="SEC63 DOMAIN-CONTAINING"/>
    <property type="match status" value="1"/>
</dbReference>
<dbReference type="InterPro" id="IPR035892">
    <property type="entry name" value="C2_domain_sf"/>
</dbReference>
<dbReference type="InterPro" id="IPR001623">
    <property type="entry name" value="DnaJ_domain"/>
</dbReference>
<dbReference type="Pfam" id="PF00226">
    <property type="entry name" value="DnaJ"/>
    <property type="match status" value="1"/>
</dbReference>
<dbReference type="SUPFAM" id="SSF46565">
    <property type="entry name" value="Chaperone J-domain"/>
    <property type="match status" value="1"/>
</dbReference>
<dbReference type="SMART" id="SM00271">
    <property type="entry name" value="DnaJ"/>
    <property type="match status" value="1"/>
</dbReference>
<keyword evidence="7 10" id="KW-0472">Membrane</keyword>
<comment type="subcellular location">
    <subcellularLocation>
        <location evidence="1">Endoplasmic reticulum membrane</location>
        <topology evidence="1">Multi-pass membrane protein</topology>
    </subcellularLocation>
</comment>
<reference evidence="12 13" key="1">
    <citation type="submission" date="2022-12" db="EMBL/GenBank/DDBJ databases">
        <title>Genomic features and morphological characterization of a novel Knufia sp. strain isolated from spacecraft assembly facility.</title>
        <authorList>
            <person name="Teixeira M."/>
            <person name="Chander A.M."/>
            <person name="Stajich J.E."/>
            <person name="Venkateswaran K."/>
        </authorList>
    </citation>
    <scope>NUCLEOTIDE SEQUENCE [LARGE SCALE GENOMIC DNA]</scope>
    <source>
        <strain evidence="12 13">FJI-L2-BK-P2</strain>
    </source>
</reference>
<protein>
    <submittedName>
        <fullName evidence="12">Secretory subunit</fullName>
    </submittedName>
</protein>
<feature type="transmembrane region" description="Helical" evidence="10">
    <location>
        <begin position="203"/>
        <end position="226"/>
    </location>
</feature>
<dbReference type="EMBL" id="JAKLMC020000015">
    <property type="protein sequence ID" value="KAK5952508.1"/>
    <property type="molecule type" value="Genomic_DNA"/>
</dbReference>
<keyword evidence="5" id="KW-0653">Protein transport</keyword>
<dbReference type="CDD" id="cd06257">
    <property type="entry name" value="DnaJ"/>
    <property type="match status" value="1"/>
</dbReference>
<dbReference type="InterPro" id="IPR036869">
    <property type="entry name" value="J_dom_sf"/>
</dbReference>
<dbReference type="Proteomes" id="UP001316803">
    <property type="component" value="Unassembled WGS sequence"/>
</dbReference>
<feature type="domain" description="J" evidence="11">
    <location>
        <begin position="106"/>
        <end position="178"/>
    </location>
</feature>
<dbReference type="SUPFAM" id="SSF158702">
    <property type="entry name" value="Sec63 N-terminal domain-like"/>
    <property type="match status" value="1"/>
</dbReference>
<organism evidence="12 13">
    <name type="scientific">Knufia fluminis</name>
    <dbReference type="NCBI Taxonomy" id="191047"/>
    <lineage>
        <taxon>Eukaryota</taxon>
        <taxon>Fungi</taxon>
        <taxon>Dikarya</taxon>
        <taxon>Ascomycota</taxon>
        <taxon>Pezizomycotina</taxon>
        <taxon>Eurotiomycetes</taxon>
        <taxon>Chaetothyriomycetidae</taxon>
        <taxon>Chaetothyriales</taxon>
        <taxon>Trichomeriaceae</taxon>
        <taxon>Knufia</taxon>
    </lineage>
</organism>
<feature type="transmembrane region" description="Helical" evidence="10">
    <location>
        <begin position="15"/>
        <end position="35"/>
    </location>
</feature>
<dbReference type="GO" id="GO:0031207">
    <property type="term" value="C:Sec62/Sec63 complex"/>
    <property type="evidence" value="ECO:0007669"/>
    <property type="project" value="TreeGrafter"/>
</dbReference>
<dbReference type="AlphaFoldDB" id="A0AAN8EJ01"/>
<comment type="caution">
    <text evidence="12">The sequence shown here is derived from an EMBL/GenBank/DDBJ whole genome shotgun (WGS) entry which is preliminary data.</text>
</comment>
<evidence type="ECO:0000256" key="8">
    <source>
        <dbReference type="ARBA" id="ARBA00023186"/>
    </source>
</evidence>
<feature type="compositionally biased region" description="Polar residues" evidence="9">
    <location>
        <begin position="652"/>
        <end position="668"/>
    </location>
</feature>
<evidence type="ECO:0000313" key="12">
    <source>
        <dbReference type="EMBL" id="KAK5952508.1"/>
    </source>
</evidence>
<dbReference type="InterPro" id="IPR004179">
    <property type="entry name" value="Sec63-dom"/>
</dbReference>
<evidence type="ECO:0000256" key="7">
    <source>
        <dbReference type="ARBA" id="ARBA00023136"/>
    </source>
</evidence>
<dbReference type="GO" id="GO:0006614">
    <property type="term" value="P:SRP-dependent cotranslational protein targeting to membrane"/>
    <property type="evidence" value="ECO:0007669"/>
    <property type="project" value="TreeGrafter"/>
</dbReference>
<dbReference type="FunFam" id="1.10.287.110:FF:000039">
    <property type="entry name" value="Protein translocation complex component (Npl1)"/>
    <property type="match status" value="1"/>
</dbReference>
<evidence type="ECO:0000313" key="13">
    <source>
        <dbReference type="Proteomes" id="UP001316803"/>
    </source>
</evidence>
<dbReference type="Gene3D" id="1.10.287.110">
    <property type="entry name" value="DnaJ domain"/>
    <property type="match status" value="1"/>
</dbReference>
<sequence length="722" mass="80453">MASSGYSYDEESTHAPFFILTLAGIFAVPITYSIFKKTEDLENTGTRIESDYKPKDEDIIQAQRRKQKRKERKTKRIISACVLWGVIAYMVYLIAVTTRTVPQIWDPYDVLGVSRSASEKEIDRFYKKLSIKFHPDKARPDPAKNETLETINDRWVELTKAYKTLTDEEVKQNYLMYGNPDGKQSTNVGIAIPQWVIAEGNRWMVIAFYAILLGILLPYLVGKWWYGTQALTKEKVLLSSASKIFKEYKEDITQGGVLAALSAGDEYEAVLKGSKADSGAAKIESAVLASGALQKEDIEKLKSIDDPVRRKVLCLLWAYQARIDLGTEELNRQKYEVAPIALQLNNSFSNITLPFLQTEPLLNSYKTAQNLIQSLTPTSSPALQLPHFTSELAKNISGSSSKTPLSIQKLMALPASIRRQLCSSLSDEQYSQAMGIASRIPALNIERAFFKVIGDRVVTPGSLVQLVVKARVIPPGTPAYAIPQVDPEDLKDIDPEEGDIDALKGRKKTTTRRRRNSEGKIIETISEKEDTQPPLAYAPFFAADHAPRWHVFLTESKSGRIAVPPFTFTSFDRPIFTKDGKPTFNVVTLKAQFQAPPQVHAYPFTMQLICDSYVGFDSKVDVVLDVRDVSEAAKVDSDDEISEPDEGKQDPAIQNTENRNANGSTDSLAGQLHAMKTGEAPKPKLIKKKIVEAIESDEDESDTEGEQDDTSETDTETEDEAD</sequence>
<evidence type="ECO:0000256" key="5">
    <source>
        <dbReference type="ARBA" id="ARBA00022927"/>
    </source>
</evidence>
<evidence type="ECO:0000256" key="3">
    <source>
        <dbReference type="ARBA" id="ARBA00022692"/>
    </source>
</evidence>
<evidence type="ECO:0000256" key="4">
    <source>
        <dbReference type="ARBA" id="ARBA00022824"/>
    </source>
</evidence>
<evidence type="ECO:0000256" key="9">
    <source>
        <dbReference type="SAM" id="MobiDB-lite"/>
    </source>
</evidence>
<keyword evidence="4" id="KW-0256">Endoplasmic reticulum</keyword>
<dbReference type="Pfam" id="PF02889">
    <property type="entry name" value="Sec63"/>
    <property type="match status" value="1"/>
</dbReference>
<evidence type="ECO:0000256" key="6">
    <source>
        <dbReference type="ARBA" id="ARBA00022989"/>
    </source>
</evidence>
<gene>
    <name evidence="12" type="primary">SEC63</name>
    <name evidence="12" type="ORF">OHC33_006552</name>
</gene>
<proteinExistence type="predicted"/>
<feature type="compositionally biased region" description="Acidic residues" evidence="9">
    <location>
        <begin position="694"/>
        <end position="722"/>
    </location>
</feature>
<feature type="transmembrane region" description="Helical" evidence="10">
    <location>
        <begin position="77"/>
        <end position="95"/>
    </location>
</feature>
<evidence type="ECO:0000256" key="2">
    <source>
        <dbReference type="ARBA" id="ARBA00022448"/>
    </source>
</evidence>
<evidence type="ECO:0000256" key="1">
    <source>
        <dbReference type="ARBA" id="ARBA00004477"/>
    </source>
</evidence>
<dbReference type="GO" id="GO:0008320">
    <property type="term" value="F:protein transmembrane transporter activity"/>
    <property type="evidence" value="ECO:0007669"/>
    <property type="project" value="TreeGrafter"/>
</dbReference>
<evidence type="ECO:0000256" key="10">
    <source>
        <dbReference type="SAM" id="Phobius"/>
    </source>
</evidence>
<dbReference type="GO" id="GO:0006620">
    <property type="term" value="P:post-translational protein targeting to endoplasmic reticulum membrane"/>
    <property type="evidence" value="ECO:0007669"/>
    <property type="project" value="TreeGrafter"/>
</dbReference>
<keyword evidence="6 10" id="KW-1133">Transmembrane helix</keyword>
<dbReference type="PANTHER" id="PTHR24075:SF0">
    <property type="entry name" value="TRANSLOCATION PROTEIN SEC63 HOMOLOG"/>
    <property type="match status" value="1"/>
</dbReference>
<feature type="region of interest" description="Disordered" evidence="9">
    <location>
        <begin position="634"/>
        <end position="722"/>
    </location>
</feature>
<dbReference type="SUPFAM" id="SSF81296">
    <property type="entry name" value="E set domains"/>
    <property type="match status" value="1"/>
</dbReference>
<keyword evidence="2" id="KW-0813">Transport</keyword>
<dbReference type="Gene3D" id="2.60.40.150">
    <property type="entry name" value="C2 domain"/>
    <property type="match status" value="1"/>
</dbReference>
<keyword evidence="3 10" id="KW-0812">Transmembrane</keyword>
<keyword evidence="13" id="KW-1185">Reference proteome</keyword>
<dbReference type="GO" id="GO:0003723">
    <property type="term" value="F:RNA binding"/>
    <property type="evidence" value="ECO:0007669"/>
    <property type="project" value="TreeGrafter"/>
</dbReference>
<dbReference type="SMART" id="SM00973">
    <property type="entry name" value="Sec63"/>
    <property type="match status" value="1"/>
</dbReference>
<keyword evidence="8" id="KW-0143">Chaperone</keyword>